<comment type="subcellular location">
    <subcellularLocation>
        <location evidence="6">Cytoplasm</location>
    </subcellularLocation>
</comment>
<comment type="function">
    <text evidence="6">Methylates ribosomal protein L11.</text>
</comment>
<dbReference type="HAMAP" id="MF_00735">
    <property type="entry name" value="Methyltr_PrmA"/>
    <property type="match status" value="1"/>
</dbReference>
<evidence type="ECO:0000256" key="3">
    <source>
        <dbReference type="ARBA" id="ARBA00022603"/>
    </source>
</evidence>
<feature type="binding site" evidence="6">
    <location>
        <position position="227"/>
    </location>
    <ligand>
        <name>S-adenosyl-L-methionine</name>
        <dbReference type="ChEBI" id="CHEBI:59789"/>
    </ligand>
</feature>
<dbReference type="PANTHER" id="PTHR43648">
    <property type="entry name" value="ELECTRON TRANSFER FLAVOPROTEIN BETA SUBUNIT LYSINE METHYLTRANSFERASE"/>
    <property type="match status" value="1"/>
</dbReference>
<dbReference type="EC" id="2.1.1.-" evidence="6"/>
<dbReference type="GO" id="GO:0005840">
    <property type="term" value="C:ribosome"/>
    <property type="evidence" value="ECO:0007669"/>
    <property type="project" value="UniProtKB-KW"/>
</dbReference>
<dbReference type="Gene3D" id="3.40.50.150">
    <property type="entry name" value="Vaccinia Virus protein VP39"/>
    <property type="match status" value="1"/>
</dbReference>
<dbReference type="EMBL" id="AP024202">
    <property type="protein sequence ID" value="BCN93992.1"/>
    <property type="molecule type" value="Genomic_DNA"/>
</dbReference>
<keyword evidence="8" id="KW-1185">Reference proteome</keyword>
<comment type="similarity">
    <text evidence="1 6">Belongs to the methyltransferase superfamily. PrmA family.</text>
</comment>
<dbReference type="InterPro" id="IPR004498">
    <property type="entry name" value="Ribosomal_PrmA_MeTrfase"/>
</dbReference>
<organism evidence="7 8">
    <name type="scientific">Thiomicrorhabdus immobilis</name>
    <dbReference type="NCBI Taxonomy" id="2791037"/>
    <lineage>
        <taxon>Bacteria</taxon>
        <taxon>Pseudomonadati</taxon>
        <taxon>Pseudomonadota</taxon>
        <taxon>Gammaproteobacteria</taxon>
        <taxon>Thiotrichales</taxon>
        <taxon>Piscirickettsiaceae</taxon>
        <taxon>Thiomicrorhabdus</taxon>
    </lineage>
</organism>
<dbReference type="PIRSF" id="PIRSF000401">
    <property type="entry name" value="RPL11_MTase"/>
    <property type="match status" value="1"/>
</dbReference>
<dbReference type="InterPro" id="IPR050078">
    <property type="entry name" value="Ribosomal_L11_MeTrfase_PrmA"/>
</dbReference>
<evidence type="ECO:0000256" key="4">
    <source>
        <dbReference type="ARBA" id="ARBA00022679"/>
    </source>
</evidence>
<proteinExistence type="inferred from homology"/>
<evidence type="ECO:0000256" key="2">
    <source>
        <dbReference type="ARBA" id="ARBA00022490"/>
    </source>
</evidence>
<keyword evidence="7" id="KW-0687">Ribonucleoprotein</keyword>
<keyword evidence="2 6" id="KW-0963">Cytoplasm</keyword>
<keyword evidence="3 6" id="KW-0489">Methyltransferase</keyword>
<dbReference type="GO" id="GO:0008168">
    <property type="term" value="F:methyltransferase activity"/>
    <property type="evidence" value="ECO:0007669"/>
    <property type="project" value="UniProtKB-KW"/>
</dbReference>
<evidence type="ECO:0000256" key="5">
    <source>
        <dbReference type="ARBA" id="ARBA00022691"/>
    </source>
</evidence>
<dbReference type="CDD" id="cd02440">
    <property type="entry name" value="AdoMet_MTases"/>
    <property type="match status" value="1"/>
</dbReference>
<keyword evidence="5 6" id="KW-0949">S-adenosyl-L-methionine</keyword>
<dbReference type="RefSeq" id="WP_237261475.1">
    <property type="nucleotide sequence ID" value="NZ_AP024202.1"/>
</dbReference>
<gene>
    <name evidence="6 7" type="primary">prmA</name>
    <name evidence="7" type="ORF">THMIRHAM_17770</name>
</gene>
<dbReference type="InterPro" id="IPR029063">
    <property type="entry name" value="SAM-dependent_MTases_sf"/>
</dbReference>
<feature type="binding site" evidence="6">
    <location>
        <position position="188"/>
    </location>
    <ligand>
        <name>S-adenosyl-L-methionine</name>
        <dbReference type="ChEBI" id="CHEBI:59789"/>
    </ligand>
</feature>
<evidence type="ECO:0000313" key="8">
    <source>
        <dbReference type="Proteomes" id="UP001054820"/>
    </source>
</evidence>
<comment type="catalytic activity">
    <reaction evidence="6">
        <text>L-lysyl-[protein] + 3 S-adenosyl-L-methionine = N(6),N(6),N(6)-trimethyl-L-lysyl-[protein] + 3 S-adenosyl-L-homocysteine + 3 H(+)</text>
        <dbReference type="Rhea" id="RHEA:54192"/>
        <dbReference type="Rhea" id="RHEA-COMP:9752"/>
        <dbReference type="Rhea" id="RHEA-COMP:13826"/>
        <dbReference type="ChEBI" id="CHEBI:15378"/>
        <dbReference type="ChEBI" id="CHEBI:29969"/>
        <dbReference type="ChEBI" id="CHEBI:57856"/>
        <dbReference type="ChEBI" id="CHEBI:59789"/>
        <dbReference type="ChEBI" id="CHEBI:61961"/>
    </reaction>
</comment>
<keyword evidence="7" id="KW-0689">Ribosomal protein</keyword>
<feature type="binding site" evidence="6">
    <location>
        <position position="145"/>
    </location>
    <ligand>
        <name>S-adenosyl-L-methionine</name>
        <dbReference type="ChEBI" id="CHEBI:59789"/>
    </ligand>
</feature>
<dbReference type="PANTHER" id="PTHR43648:SF1">
    <property type="entry name" value="ELECTRON TRANSFER FLAVOPROTEIN BETA SUBUNIT LYSINE METHYLTRANSFERASE"/>
    <property type="match status" value="1"/>
</dbReference>
<dbReference type="SUPFAM" id="SSF53335">
    <property type="entry name" value="S-adenosyl-L-methionine-dependent methyltransferases"/>
    <property type="match status" value="1"/>
</dbReference>
<evidence type="ECO:0000256" key="6">
    <source>
        <dbReference type="HAMAP-Rule" id="MF_00735"/>
    </source>
</evidence>
<name>A0ABN6D1B2_9GAMM</name>
<evidence type="ECO:0000313" key="7">
    <source>
        <dbReference type="EMBL" id="BCN93992.1"/>
    </source>
</evidence>
<dbReference type="GO" id="GO:0032259">
    <property type="term" value="P:methylation"/>
    <property type="evidence" value="ECO:0007669"/>
    <property type="project" value="UniProtKB-KW"/>
</dbReference>
<sequence length="299" mass="32825">MAWIQINTIVEEALAEPLSDALMEAEAASVTFEDAKDQPIFEPEIGTTPIWGVTKVVGLFDAEVDSKAVIELLTQIIPQVPAEQYKVEQLEDKDWIRAWMDQFKPMQFGDNLWIVPSWCEPPQPEAINLMLDPGMAFGTGTHPTTSLCLTWLDQNAPQGLNVIDYGCGSGVLALAAKKLGAENVKGTDIDPQAITASQQNAERNNAQIEFALVKEFHSEPADLIVANILAGPLKELSPEFDRLLKPGGTLVLSGLLSNQAQDLVKHYKTVGIELDSMQTQEEWGLLAGKKLAKKTYQAW</sequence>
<feature type="binding site" evidence="6">
    <location>
        <position position="166"/>
    </location>
    <ligand>
        <name>S-adenosyl-L-methionine</name>
        <dbReference type="ChEBI" id="CHEBI:59789"/>
    </ligand>
</feature>
<dbReference type="NCBIfam" id="TIGR00406">
    <property type="entry name" value="prmA"/>
    <property type="match status" value="1"/>
</dbReference>
<protein>
    <recommendedName>
        <fullName evidence="6">Ribosomal protein L11 methyltransferase</fullName>
        <shortName evidence="6">L11 Mtase</shortName>
        <ecNumber evidence="6">2.1.1.-</ecNumber>
    </recommendedName>
</protein>
<dbReference type="Proteomes" id="UP001054820">
    <property type="component" value="Chromosome"/>
</dbReference>
<reference evidence="7" key="1">
    <citation type="journal article" date="2022" name="Arch. Microbiol.">
        <title>Thiomicrorhabdus immobilis sp. nov., a mesophilic sulfur-oxidizing bacterium isolated from sediment of a brackish lake in northern Japan.</title>
        <authorList>
            <person name="Kojima H."/>
            <person name="Mochizuki J."/>
            <person name="Kanda M."/>
            <person name="Watanabe T."/>
            <person name="Fukui M."/>
        </authorList>
    </citation>
    <scope>NUCLEOTIDE SEQUENCE</scope>
    <source>
        <strain evidence="7">Am19</strain>
    </source>
</reference>
<dbReference type="Pfam" id="PF06325">
    <property type="entry name" value="PrmA"/>
    <property type="match status" value="1"/>
</dbReference>
<accession>A0ABN6D1B2</accession>
<keyword evidence="4 6" id="KW-0808">Transferase</keyword>
<evidence type="ECO:0000256" key="1">
    <source>
        <dbReference type="ARBA" id="ARBA00009741"/>
    </source>
</evidence>